<organism evidence="8 9">
    <name type="scientific">Pseudogracilibacillus auburnensis</name>
    <dbReference type="NCBI Taxonomy" id="1494959"/>
    <lineage>
        <taxon>Bacteria</taxon>
        <taxon>Bacillati</taxon>
        <taxon>Bacillota</taxon>
        <taxon>Bacilli</taxon>
        <taxon>Bacillales</taxon>
        <taxon>Bacillaceae</taxon>
        <taxon>Pseudogracilibacillus</taxon>
    </lineage>
</organism>
<comment type="caution">
    <text evidence="8">The sequence shown here is derived from an EMBL/GenBank/DDBJ whole genome shotgun (WGS) entry which is preliminary data.</text>
</comment>
<protein>
    <submittedName>
        <fullName evidence="8">Type VII secretion protein EssA</fullName>
    </submittedName>
</protein>
<comment type="subcellular location">
    <subcellularLocation>
        <location evidence="1">Cell membrane</location>
        <topology evidence="1">Single-pass membrane protein</topology>
    </subcellularLocation>
</comment>
<proteinExistence type="inferred from homology"/>
<evidence type="ECO:0000313" key="8">
    <source>
        <dbReference type="EMBL" id="PXW86202.1"/>
    </source>
</evidence>
<dbReference type="OrthoDB" id="2870878at2"/>
<dbReference type="EMBL" id="QJJQ01000008">
    <property type="protein sequence ID" value="PXW86202.1"/>
    <property type="molecule type" value="Genomic_DNA"/>
</dbReference>
<dbReference type="Pfam" id="PF10661">
    <property type="entry name" value="EssA"/>
    <property type="match status" value="1"/>
</dbReference>
<accession>A0A2V3VW40</accession>
<dbReference type="Proteomes" id="UP000247978">
    <property type="component" value="Unassembled WGS sequence"/>
</dbReference>
<evidence type="ECO:0000313" key="9">
    <source>
        <dbReference type="Proteomes" id="UP000247978"/>
    </source>
</evidence>
<evidence type="ECO:0000256" key="1">
    <source>
        <dbReference type="ARBA" id="ARBA00004162"/>
    </source>
</evidence>
<dbReference type="InterPro" id="IPR018920">
    <property type="entry name" value="EssA/YueC"/>
</dbReference>
<keyword evidence="3" id="KW-1003">Cell membrane</keyword>
<keyword evidence="4 7" id="KW-0812">Transmembrane</keyword>
<name>A0A2V3VW40_9BACI</name>
<sequence>MRMQQKQINYLLLFSLFMLIFLPVQVLAKDNEQVTGKGKMQIKTDRILQNKDENETVETELDKVFPGLFKDETKEKIETHQLDMESTTNNVREIIFEEPLQASVTLEELKANVFQDSYEPSKAYTLEEMDEASNSTVSSIVFYGSITMVVGVIFGGVYMLLRKWGM</sequence>
<comment type="similarity">
    <text evidence="2">Belongs to the EssA family.</text>
</comment>
<dbReference type="AlphaFoldDB" id="A0A2V3VW40"/>
<feature type="transmembrane region" description="Helical" evidence="7">
    <location>
        <begin position="140"/>
        <end position="161"/>
    </location>
</feature>
<evidence type="ECO:0000256" key="3">
    <source>
        <dbReference type="ARBA" id="ARBA00022475"/>
    </source>
</evidence>
<keyword evidence="6 7" id="KW-0472">Membrane</keyword>
<dbReference type="InterPro" id="IPR034026">
    <property type="entry name" value="EssA"/>
</dbReference>
<evidence type="ECO:0000256" key="2">
    <source>
        <dbReference type="ARBA" id="ARBA00008570"/>
    </source>
</evidence>
<evidence type="ECO:0000256" key="6">
    <source>
        <dbReference type="ARBA" id="ARBA00023136"/>
    </source>
</evidence>
<evidence type="ECO:0000256" key="5">
    <source>
        <dbReference type="ARBA" id="ARBA00022989"/>
    </source>
</evidence>
<dbReference type="NCBIfam" id="TIGR03927">
    <property type="entry name" value="T7SS_EssA_Firm"/>
    <property type="match status" value="1"/>
</dbReference>
<dbReference type="RefSeq" id="WP_158525615.1">
    <property type="nucleotide sequence ID" value="NZ_JBHUHB010000001.1"/>
</dbReference>
<keyword evidence="5 7" id="KW-1133">Transmembrane helix</keyword>
<evidence type="ECO:0000256" key="7">
    <source>
        <dbReference type="SAM" id="Phobius"/>
    </source>
</evidence>
<gene>
    <name evidence="8" type="ORF">DFR56_10815</name>
</gene>
<dbReference type="GO" id="GO:0005886">
    <property type="term" value="C:plasma membrane"/>
    <property type="evidence" value="ECO:0007669"/>
    <property type="project" value="UniProtKB-SubCell"/>
</dbReference>
<reference evidence="8 9" key="1">
    <citation type="submission" date="2018-05" db="EMBL/GenBank/DDBJ databases">
        <title>Genomic Encyclopedia of Type Strains, Phase IV (KMG-IV): sequencing the most valuable type-strain genomes for metagenomic binning, comparative biology and taxonomic classification.</title>
        <authorList>
            <person name="Goeker M."/>
        </authorList>
    </citation>
    <scope>NUCLEOTIDE SEQUENCE [LARGE SCALE GENOMIC DNA]</scope>
    <source>
        <strain evidence="8 9">DSM 28556</strain>
    </source>
</reference>
<keyword evidence="9" id="KW-1185">Reference proteome</keyword>
<evidence type="ECO:0000256" key="4">
    <source>
        <dbReference type="ARBA" id="ARBA00022692"/>
    </source>
</evidence>